<evidence type="ECO:0000313" key="2">
    <source>
        <dbReference type="Proteomes" id="UP000237755"/>
    </source>
</evidence>
<proteinExistence type="predicted"/>
<dbReference type="Proteomes" id="UP000237755">
    <property type="component" value="Unassembled WGS sequence"/>
</dbReference>
<dbReference type="EMBL" id="MPZN01000008">
    <property type="protein sequence ID" value="PPL19818.1"/>
    <property type="molecule type" value="Genomic_DNA"/>
</dbReference>
<sequence>MALTPEQRAAQRKIVGTLTLKSGMWFEPDGQFCIWRDERASTEWGNGIPELSEHFDTLEIPYFVRVEVLTIGKRKKPGFTLVVRWDDLPALTRWVPSFEKQIDNVRAEIEAC</sequence>
<protein>
    <submittedName>
        <fullName evidence="1">Uncharacterized protein</fullName>
    </submittedName>
</protein>
<dbReference type="RefSeq" id="WP_104474505.1">
    <property type="nucleotide sequence ID" value="NZ_MPZN01000008.1"/>
</dbReference>
<organism evidence="1 2">
    <name type="scientific">Microterricola pindariensis</name>
    <dbReference type="NCBI Taxonomy" id="478010"/>
    <lineage>
        <taxon>Bacteria</taxon>
        <taxon>Bacillati</taxon>
        <taxon>Actinomycetota</taxon>
        <taxon>Actinomycetes</taxon>
        <taxon>Micrococcales</taxon>
        <taxon>Microbacteriaceae</taxon>
        <taxon>Microterricola</taxon>
    </lineage>
</organism>
<gene>
    <name evidence="1" type="ORF">GY24_04160</name>
</gene>
<name>A0ABX5AY12_9MICO</name>
<reference evidence="1 2" key="1">
    <citation type="journal article" date="2008" name="Int. J. Syst. Evol. Microbiol.">
        <title>Leifsonia pindariensis sp. nov., isolated from the Pindari glacier of the Indian Himalayas, and emended description of the genus Leifsonia.</title>
        <authorList>
            <person name="Reddy G.S."/>
            <person name="Prabagaran S.R."/>
            <person name="Shivaji S."/>
        </authorList>
    </citation>
    <scope>NUCLEOTIDE SEQUENCE [LARGE SCALE GENOMIC DNA]</scope>
    <source>
        <strain evidence="1 2">PON 10</strain>
    </source>
</reference>
<evidence type="ECO:0000313" key="1">
    <source>
        <dbReference type="EMBL" id="PPL19818.1"/>
    </source>
</evidence>
<keyword evidence="2" id="KW-1185">Reference proteome</keyword>
<accession>A0ABX5AY12</accession>
<comment type="caution">
    <text evidence="1">The sequence shown here is derived from an EMBL/GenBank/DDBJ whole genome shotgun (WGS) entry which is preliminary data.</text>
</comment>